<dbReference type="OrthoDB" id="16284at2759"/>
<dbReference type="GO" id="GO:0035999">
    <property type="term" value="P:tetrahydrofolate interconversion"/>
    <property type="evidence" value="ECO:0007669"/>
    <property type="project" value="UniProtKB-UniPathway"/>
</dbReference>
<feature type="compositionally biased region" description="Low complexity" evidence="13">
    <location>
        <begin position="601"/>
        <end position="612"/>
    </location>
</feature>
<dbReference type="InterPro" id="IPR029041">
    <property type="entry name" value="FAD-linked_oxidoreductase-like"/>
</dbReference>
<keyword evidence="8" id="KW-0560">Oxidoreductase</keyword>
<evidence type="ECO:0000256" key="5">
    <source>
        <dbReference type="ARBA" id="ARBA00022630"/>
    </source>
</evidence>
<evidence type="ECO:0000256" key="13">
    <source>
        <dbReference type="SAM" id="MobiDB-lite"/>
    </source>
</evidence>
<evidence type="ECO:0000256" key="9">
    <source>
        <dbReference type="ARBA" id="ARBA00023027"/>
    </source>
</evidence>
<comment type="caution">
    <text evidence="15">The sequence shown here is derived from an EMBL/GenBank/DDBJ whole genome shotgun (WGS) entry which is preliminary data.</text>
</comment>
<evidence type="ECO:0000256" key="10">
    <source>
        <dbReference type="ARBA" id="ARBA00023167"/>
    </source>
</evidence>
<dbReference type="SUPFAM" id="SSF51730">
    <property type="entry name" value="FAD-linked oxidoreductase"/>
    <property type="match status" value="1"/>
</dbReference>
<dbReference type="GO" id="GO:0009086">
    <property type="term" value="P:methionine biosynthetic process"/>
    <property type="evidence" value="ECO:0007669"/>
    <property type="project" value="UniProtKB-KW"/>
</dbReference>
<dbReference type="AlphaFoldDB" id="A0A8J4PUK5"/>
<comment type="cofactor">
    <cofactor evidence="1">
        <name>FAD</name>
        <dbReference type="ChEBI" id="CHEBI:57692"/>
    </cofactor>
</comment>
<dbReference type="Proteomes" id="UP000695562">
    <property type="component" value="Unassembled WGS sequence"/>
</dbReference>
<feature type="region of interest" description="Disordered" evidence="13">
    <location>
        <begin position="590"/>
        <end position="612"/>
    </location>
</feature>
<reference evidence="15" key="1">
    <citation type="submission" date="2020-01" db="EMBL/GenBank/DDBJ databases">
        <title>Development of genomics and gene disruption for Polysphondylium violaceum indicates a role for the polyketide synthase stlB in stalk morphogenesis.</title>
        <authorList>
            <person name="Narita B."/>
            <person name="Kawabe Y."/>
            <person name="Kin K."/>
            <person name="Saito T."/>
            <person name="Gibbs R."/>
            <person name="Kuspa A."/>
            <person name="Muzny D."/>
            <person name="Queller D."/>
            <person name="Richards S."/>
            <person name="Strassman J."/>
            <person name="Sucgang R."/>
            <person name="Worley K."/>
            <person name="Schaap P."/>
        </authorList>
    </citation>
    <scope>NUCLEOTIDE SEQUENCE</scope>
    <source>
        <strain evidence="15">QSvi11</strain>
    </source>
</reference>
<evidence type="ECO:0000313" key="15">
    <source>
        <dbReference type="EMBL" id="KAF2073912.1"/>
    </source>
</evidence>
<evidence type="ECO:0000259" key="14">
    <source>
        <dbReference type="Pfam" id="PF21895"/>
    </source>
</evidence>
<evidence type="ECO:0000256" key="8">
    <source>
        <dbReference type="ARBA" id="ARBA00023002"/>
    </source>
</evidence>
<keyword evidence="5" id="KW-0285">Flavoprotein</keyword>
<keyword evidence="9" id="KW-0520">NAD</keyword>
<evidence type="ECO:0000313" key="16">
    <source>
        <dbReference type="Proteomes" id="UP000695562"/>
    </source>
</evidence>
<dbReference type="PANTHER" id="PTHR45754:SF3">
    <property type="entry name" value="METHYLENETETRAHYDROFOLATE REDUCTASE (NADPH)"/>
    <property type="match status" value="1"/>
</dbReference>
<dbReference type="EMBL" id="AJWJ01000175">
    <property type="protein sequence ID" value="KAF2073912.1"/>
    <property type="molecule type" value="Genomic_DNA"/>
</dbReference>
<dbReference type="GO" id="GO:0005829">
    <property type="term" value="C:cytosol"/>
    <property type="evidence" value="ECO:0007669"/>
    <property type="project" value="InterPro"/>
</dbReference>
<dbReference type="NCBIfam" id="TIGR00676">
    <property type="entry name" value="fadh2"/>
    <property type="match status" value="1"/>
</dbReference>
<evidence type="ECO:0000256" key="6">
    <source>
        <dbReference type="ARBA" id="ARBA00022827"/>
    </source>
</evidence>
<comment type="pathway">
    <text evidence="2">One-carbon metabolism; tetrahydrofolate interconversion.</text>
</comment>
<evidence type="ECO:0000256" key="11">
    <source>
        <dbReference type="ARBA" id="ARBA00034478"/>
    </source>
</evidence>
<proteinExistence type="inferred from homology"/>
<accession>A0A8J4PUK5</accession>
<evidence type="ECO:0000256" key="12">
    <source>
        <dbReference type="ARBA" id="ARBA00034529"/>
    </source>
</evidence>
<evidence type="ECO:0000256" key="2">
    <source>
        <dbReference type="ARBA" id="ARBA00004777"/>
    </source>
</evidence>
<comment type="similarity">
    <text evidence="3">Belongs to the methylenetetrahydrofolate reductase family.</text>
</comment>
<evidence type="ECO:0000256" key="7">
    <source>
        <dbReference type="ARBA" id="ARBA00022857"/>
    </source>
</evidence>
<dbReference type="Pfam" id="PF02219">
    <property type="entry name" value="MTHFR"/>
    <property type="match status" value="1"/>
</dbReference>
<name>A0A8J4PUK5_9MYCE</name>
<protein>
    <recommendedName>
        <fullName evidence="12">methylenetetrahydrofolate reductase (NADH)</fullName>
        <ecNumber evidence="12">1.5.1.54</ecNumber>
    </recommendedName>
</protein>
<dbReference type="CDD" id="cd00537">
    <property type="entry name" value="MTHFR"/>
    <property type="match status" value="1"/>
</dbReference>
<keyword evidence="6" id="KW-0274">FAD</keyword>
<keyword evidence="16" id="KW-1185">Reference proteome</keyword>
<keyword evidence="4" id="KW-0028">Amino-acid biosynthesis</keyword>
<evidence type="ECO:0000256" key="4">
    <source>
        <dbReference type="ARBA" id="ARBA00022605"/>
    </source>
</evidence>
<dbReference type="GO" id="GO:0071949">
    <property type="term" value="F:FAD binding"/>
    <property type="evidence" value="ECO:0007669"/>
    <property type="project" value="TreeGrafter"/>
</dbReference>
<dbReference type="Gene3D" id="3.20.20.220">
    <property type="match status" value="1"/>
</dbReference>
<feature type="domain" description="MTHFR SAM-binding regulatory" evidence="14">
    <location>
        <begin position="304"/>
        <end position="573"/>
    </location>
</feature>
<dbReference type="UniPathway" id="UPA00193"/>
<evidence type="ECO:0000256" key="1">
    <source>
        <dbReference type="ARBA" id="ARBA00001974"/>
    </source>
</evidence>
<dbReference type="Pfam" id="PF21895">
    <property type="entry name" value="MTHFR_C"/>
    <property type="match status" value="1"/>
</dbReference>
<dbReference type="PANTHER" id="PTHR45754">
    <property type="entry name" value="METHYLENETETRAHYDROFOLATE REDUCTASE"/>
    <property type="match status" value="1"/>
</dbReference>
<dbReference type="InterPro" id="IPR004621">
    <property type="entry name" value="Fadh2_euk"/>
</dbReference>
<dbReference type="EC" id="1.5.1.54" evidence="12"/>
<dbReference type="FunFam" id="3.20.20.220:FF:000002">
    <property type="entry name" value="Methylenetetrahydrofolate reductase"/>
    <property type="match status" value="1"/>
</dbReference>
<keyword evidence="7" id="KW-0521">NADP</keyword>
<sequence>MTSLKIIDKINEHKQKGQPFFSFEYFPPKTSEGVQNLFDRLGRMLLFDPLFIDITWGAGGSTSALTLEIAEQAQTVYGLETMMHLTCTNMPVEQIKFALDRAQQLGVRNILALRGDPPRGEEWKKIEGGFSYAADLVKYIRENYGDYFGICVAGYPEGHSDCTSKEDDIKHLKTKVDNGADIIITQLFYDTDIFIDFVKKCREAGINVPIIPGIMPIQTYAGFKRMTTLSKTFVPQEINDALEPIKDNDEEVKKYGVQLCIEMSKKLLDFGVEGLHFYTLNLERSVRKVLKGLELISPDKISPYLPWAQSAAGNRLKEDVRPIFWNNRPRSYIARTGSWDEFPNGRWGDHRSPAFGDLSDYHLGFQKEEVNAFGPAPQSEQDVYDSFADYCSGNGKVKKLPWNDQPLSAESDPIKDQLVFLNKNGFLTINSQPAINGLPSTDKKHGWGGKNGFVYKKGYIEFFTSPENAQRLIDYIKKCPMITYHAVNRKGESKTNTKGTNAVTWGIFPGKEVIQPTVVDNASFMVWKDEAFTLWENQWANSFAQDSTARDILNKMINEYYLINIVDNNFINGDIFQPFHDLVNNLTSPPLNVSQNGGSGSSSPIVNSVNSN</sequence>
<dbReference type="InterPro" id="IPR003171">
    <property type="entry name" value="Mehydrof_redctse-like"/>
</dbReference>
<dbReference type="GO" id="GO:0106312">
    <property type="term" value="F:methylenetetrahydrofolate reductase (NADH) activity"/>
    <property type="evidence" value="ECO:0007669"/>
    <property type="project" value="UniProtKB-EC"/>
</dbReference>
<comment type="pathway">
    <text evidence="11">Amino-acid biosynthesis; L-methionine biosynthesis via de novo pathway.</text>
</comment>
<dbReference type="InterPro" id="IPR053806">
    <property type="entry name" value="MTHFR_C"/>
</dbReference>
<keyword evidence="10" id="KW-0486">Methionine biosynthesis</keyword>
<dbReference type="InterPro" id="IPR004620">
    <property type="entry name" value="MTHF_reductase_bac"/>
</dbReference>
<organism evidence="15 16">
    <name type="scientific">Polysphondylium violaceum</name>
    <dbReference type="NCBI Taxonomy" id="133409"/>
    <lineage>
        <taxon>Eukaryota</taxon>
        <taxon>Amoebozoa</taxon>
        <taxon>Evosea</taxon>
        <taxon>Eumycetozoa</taxon>
        <taxon>Dictyostelia</taxon>
        <taxon>Dictyosteliales</taxon>
        <taxon>Dictyosteliaceae</taxon>
        <taxon>Polysphondylium</taxon>
    </lineage>
</organism>
<dbReference type="NCBIfam" id="TIGR00677">
    <property type="entry name" value="fadh2_euk"/>
    <property type="match status" value="1"/>
</dbReference>
<evidence type="ECO:0000256" key="3">
    <source>
        <dbReference type="ARBA" id="ARBA00006743"/>
    </source>
</evidence>
<gene>
    <name evidence="15" type="ORF">CYY_004766</name>
</gene>